<reference evidence="5" key="1">
    <citation type="journal article" date="2019" name="Int. J. Syst. Evol. Microbiol.">
        <title>The Global Catalogue of Microorganisms (GCM) 10K type strain sequencing project: providing services to taxonomists for standard genome sequencing and annotation.</title>
        <authorList>
            <consortium name="The Broad Institute Genomics Platform"/>
            <consortium name="The Broad Institute Genome Sequencing Center for Infectious Disease"/>
            <person name="Wu L."/>
            <person name="Ma J."/>
        </authorList>
    </citation>
    <scope>NUCLEOTIDE SEQUENCE [LARGE SCALE GENOMIC DNA]</scope>
    <source>
        <strain evidence="5">CGMCC 4.7132</strain>
    </source>
</reference>
<dbReference type="EMBL" id="JBHSFP010000007">
    <property type="protein sequence ID" value="MFC4531887.1"/>
    <property type="molecule type" value="Genomic_DNA"/>
</dbReference>
<gene>
    <name evidence="4" type="ORF">ACFO60_14010</name>
</gene>
<evidence type="ECO:0000259" key="3">
    <source>
        <dbReference type="Pfam" id="PF08044"/>
    </source>
</evidence>
<keyword evidence="2" id="KW-0472">Membrane</keyword>
<comment type="caution">
    <text evidence="4">The sequence shown here is derived from an EMBL/GenBank/DDBJ whole genome shotgun (WGS) entry which is preliminary data.</text>
</comment>
<evidence type="ECO:0000256" key="1">
    <source>
        <dbReference type="SAM" id="MobiDB-lite"/>
    </source>
</evidence>
<keyword evidence="2" id="KW-0812">Transmembrane</keyword>
<dbReference type="Proteomes" id="UP001596004">
    <property type="component" value="Unassembled WGS sequence"/>
</dbReference>
<feature type="transmembrane region" description="Helical" evidence="2">
    <location>
        <begin position="166"/>
        <end position="183"/>
    </location>
</feature>
<feature type="domain" description="DUF1707" evidence="3">
    <location>
        <begin position="7"/>
        <end position="59"/>
    </location>
</feature>
<organism evidence="4 5">
    <name type="scientific">Sphaerisporangium dianthi</name>
    <dbReference type="NCBI Taxonomy" id="1436120"/>
    <lineage>
        <taxon>Bacteria</taxon>
        <taxon>Bacillati</taxon>
        <taxon>Actinomycetota</taxon>
        <taxon>Actinomycetes</taxon>
        <taxon>Streptosporangiales</taxon>
        <taxon>Streptosporangiaceae</taxon>
        <taxon>Sphaerisporangium</taxon>
    </lineage>
</organism>
<dbReference type="RefSeq" id="WP_380840569.1">
    <property type="nucleotide sequence ID" value="NZ_JBHSFP010000007.1"/>
</dbReference>
<evidence type="ECO:0000256" key="2">
    <source>
        <dbReference type="SAM" id="Phobius"/>
    </source>
</evidence>
<keyword evidence="5" id="KW-1185">Reference proteome</keyword>
<protein>
    <submittedName>
        <fullName evidence="4">DUF1707 domain-containing protein</fullName>
    </submittedName>
</protein>
<evidence type="ECO:0000313" key="5">
    <source>
        <dbReference type="Proteomes" id="UP001596004"/>
    </source>
</evidence>
<dbReference type="PANTHER" id="PTHR40763">
    <property type="entry name" value="MEMBRANE PROTEIN-RELATED"/>
    <property type="match status" value="1"/>
</dbReference>
<feature type="region of interest" description="Disordered" evidence="1">
    <location>
        <begin position="58"/>
        <end position="104"/>
    </location>
</feature>
<dbReference type="PANTHER" id="PTHR40763:SF4">
    <property type="entry name" value="DUF1707 DOMAIN-CONTAINING PROTEIN"/>
    <property type="match status" value="1"/>
</dbReference>
<accession>A0ABV9CGT2</accession>
<sequence>MTSRDDLRIGDAERDEVAAALREHFAQGRLTHEELDERLDTALAARTAGELRQVTADLPGSAAHRSAAQGRAPAMEGHHGPWPGPWGGRAGLRPGDGHGPQGWPGGGWPPPQAGPAVWAEHMAAVRREHMGRRGRRHGGPPVPLVILAVVLIAAVVSGSVAPILGVLKVLFLIWIVMAVLGLAHRRHHRRPRVGRRL</sequence>
<keyword evidence="2" id="KW-1133">Transmembrane helix</keyword>
<feature type="transmembrane region" description="Helical" evidence="2">
    <location>
        <begin position="142"/>
        <end position="160"/>
    </location>
</feature>
<dbReference type="InterPro" id="IPR012551">
    <property type="entry name" value="DUF1707_SHOCT-like"/>
</dbReference>
<evidence type="ECO:0000313" key="4">
    <source>
        <dbReference type="EMBL" id="MFC4531887.1"/>
    </source>
</evidence>
<proteinExistence type="predicted"/>
<name>A0ABV9CGT2_9ACTN</name>
<dbReference type="Pfam" id="PF08044">
    <property type="entry name" value="DUF1707"/>
    <property type="match status" value="1"/>
</dbReference>